<dbReference type="Proteomes" id="UP001519460">
    <property type="component" value="Unassembled WGS sequence"/>
</dbReference>
<proteinExistence type="predicted"/>
<gene>
    <name evidence="1" type="ORF">BaRGS_00010287</name>
</gene>
<dbReference type="EMBL" id="JACVVK020000050">
    <property type="protein sequence ID" value="KAK7498627.1"/>
    <property type="molecule type" value="Genomic_DNA"/>
</dbReference>
<evidence type="ECO:0000313" key="1">
    <source>
        <dbReference type="EMBL" id="KAK7498627.1"/>
    </source>
</evidence>
<organism evidence="1 2">
    <name type="scientific">Batillaria attramentaria</name>
    <dbReference type="NCBI Taxonomy" id="370345"/>
    <lineage>
        <taxon>Eukaryota</taxon>
        <taxon>Metazoa</taxon>
        <taxon>Spiralia</taxon>
        <taxon>Lophotrochozoa</taxon>
        <taxon>Mollusca</taxon>
        <taxon>Gastropoda</taxon>
        <taxon>Caenogastropoda</taxon>
        <taxon>Sorbeoconcha</taxon>
        <taxon>Cerithioidea</taxon>
        <taxon>Batillariidae</taxon>
        <taxon>Batillaria</taxon>
    </lineage>
</organism>
<sequence length="94" mass="11095">MPQTMAHTFHTVIIPVKIRVKTILKGIDMSFDPNIDPLLGFWSIDLKCDSRARQKKKKKKRKRKRSSHHRLTAILTVQCNIRYTLSVYRSHPRL</sequence>
<accession>A0ABD0LHW1</accession>
<name>A0ABD0LHW1_9CAEN</name>
<dbReference type="AlphaFoldDB" id="A0ABD0LHW1"/>
<keyword evidence="2" id="KW-1185">Reference proteome</keyword>
<reference evidence="1 2" key="1">
    <citation type="journal article" date="2023" name="Sci. Data">
        <title>Genome assembly of the Korean intertidal mud-creeper Batillaria attramentaria.</title>
        <authorList>
            <person name="Patra A.K."/>
            <person name="Ho P.T."/>
            <person name="Jun S."/>
            <person name="Lee S.J."/>
            <person name="Kim Y."/>
            <person name="Won Y.J."/>
        </authorList>
    </citation>
    <scope>NUCLEOTIDE SEQUENCE [LARGE SCALE GENOMIC DNA]</scope>
    <source>
        <strain evidence="1">Wonlab-2016</strain>
    </source>
</reference>
<comment type="caution">
    <text evidence="1">The sequence shown here is derived from an EMBL/GenBank/DDBJ whole genome shotgun (WGS) entry which is preliminary data.</text>
</comment>
<protein>
    <submittedName>
        <fullName evidence="1">Uncharacterized protein</fullName>
    </submittedName>
</protein>
<evidence type="ECO:0000313" key="2">
    <source>
        <dbReference type="Proteomes" id="UP001519460"/>
    </source>
</evidence>